<evidence type="ECO:0000313" key="1">
    <source>
        <dbReference type="EMBL" id="SMO98884.1"/>
    </source>
</evidence>
<dbReference type="Proteomes" id="UP000316030">
    <property type="component" value="Unassembled WGS sequence"/>
</dbReference>
<dbReference type="InterPro" id="IPR029063">
    <property type="entry name" value="SAM-dependent_MTases_sf"/>
</dbReference>
<accession>A0A521FS26</accession>
<dbReference type="OrthoDB" id="7445868at2"/>
<dbReference type="AlphaFoldDB" id="A0A521FS26"/>
<sequence length="200" mass="22112">MTQPAPHILNRPELTLPEAEAQALRTAYAAAQVVLEYGSGGSTLVAAELGRTVFSVESDPAWAQMMRDWFAANPAPGRVEIIHADIGPTKEWGHPVDHSGWRGYAAYPLAVWDRAGFEQPDVVLVDGRFRVGCALATAFRTEKPVTLLFDDYVKRENYHVVEKFLGQPAAVIGRMACFQVEPTPVPAKHLHRIVQLMTRP</sequence>
<gene>
    <name evidence="1" type="ORF">SAMN06265173_14716</name>
</gene>
<dbReference type="RefSeq" id="WP_142494949.1">
    <property type="nucleotide sequence ID" value="NZ_FXTO01000047.1"/>
</dbReference>
<dbReference type="Gene3D" id="3.40.50.150">
    <property type="entry name" value="Vaccinia Virus protein VP39"/>
    <property type="match status" value="1"/>
</dbReference>
<reference evidence="1 2" key="1">
    <citation type="submission" date="2017-05" db="EMBL/GenBank/DDBJ databases">
        <authorList>
            <person name="Varghese N."/>
            <person name="Submissions S."/>
        </authorList>
    </citation>
    <scope>NUCLEOTIDE SEQUENCE [LARGE SCALE GENOMIC DNA]</scope>
    <source>
        <strain evidence="1 2">DSM 29506</strain>
    </source>
</reference>
<proteinExistence type="predicted"/>
<evidence type="ECO:0000313" key="2">
    <source>
        <dbReference type="Proteomes" id="UP000316030"/>
    </source>
</evidence>
<protein>
    <submittedName>
        <fullName evidence="1">Uncharacterized protein</fullName>
    </submittedName>
</protein>
<name>A0A521FS26_9RHOB</name>
<organism evidence="1 2">
    <name type="scientific">Thalassovita litoralis</name>
    <dbReference type="NCBI Taxonomy" id="1010611"/>
    <lineage>
        <taxon>Bacteria</taxon>
        <taxon>Pseudomonadati</taxon>
        <taxon>Pseudomonadota</taxon>
        <taxon>Alphaproteobacteria</taxon>
        <taxon>Rhodobacterales</taxon>
        <taxon>Roseobacteraceae</taxon>
        <taxon>Thalassovita</taxon>
    </lineage>
</organism>
<dbReference type="SUPFAM" id="SSF53335">
    <property type="entry name" value="S-adenosyl-L-methionine-dependent methyltransferases"/>
    <property type="match status" value="1"/>
</dbReference>
<dbReference type="EMBL" id="FXTO01000047">
    <property type="protein sequence ID" value="SMO98884.1"/>
    <property type="molecule type" value="Genomic_DNA"/>
</dbReference>
<keyword evidence="2" id="KW-1185">Reference proteome</keyword>